<dbReference type="GO" id="GO:0080019">
    <property type="term" value="F:alcohol-forming very long-chain fatty acyl-CoA reductase activity"/>
    <property type="evidence" value="ECO:0007669"/>
    <property type="project" value="InterPro"/>
</dbReference>
<dbReference type="RefSeq" id="XP_004487512.1">
    <property type="nucleotide sequence ID" value="XM_004487455.3"/>
</dbReference>
<dbReference type="GO" id="GO:0010345">
    <property type="term" value="P:suberin biosynthetic process"/>
    <property type="evidence" value="ECO:0007669"/>
    <property type="project" value="TreeGrafter"/>
</dbReference>
<keyword evidence="7" id="KW-1185">Reference proteome</keyword>
<keyword evidence="2 4" id="KW-0444">Lipid biosynthesis</keyword>
<evidence type="ECO:0000256" key="4">
    <source>
        <dbReference type="RuleBase" id="RU363097"/>
    </source>
</evidence>
<organism evidence="7 8">
    <name type="scientific">Cicer arietinum</name>
    <name type="common">Chickpea</name>
    <name type="synonym">Garbanzo</name>
    <dbReference type="NCBI Taxonomy" id="3827"/>
    <lineage>
        <taxon>Eukaryota</taxon>
        <taxon>Viridiplantae</taxon>
        <taxon>Streptophyta</taxon>
        <taxon>Embryophyta</taxon>
        <taxon>Tracheophyta</taxon>
        <taxon>Spermatophyta</taxon>
        <taxon>Magnoliopsida</taxon>
        <taxon>eudicotyledons</taxon>
        <taxon>Gunneridae</taxon>
        <taxon>Pentapetalae</taxon>
        <taxon>rosids</taxon>
        <taxon>fabids</taxon>
        <taxon>Fabales</taxon>
        <taxon>Fabaceae</taxon>
        <taxon>Papilionoideae</taxon>
        <taxon>50 kb inversion clade</taxon>
        <taxon>NPAAA clade</taxon>
        <taxon>Hologalegina</taxon>
        <taxon>IRL clade</taxon>
        <taxon>Cicereae</taxon>
        <taxon>Cicer</taxon>
    </lineage>
</organism>
<feature type="domain" description="Thioester reductase (TE)" evidence="6">
    <location>
        <begin position="17"/>
        <end position="318"/>
    </location>
</feature>
<evidence type="ECO:0000256" key="3">
    <source>
        <dbReference type="ARBA" id="ARBA00023098"/>
    </source>
</evidence>
<dbReference type="Pfam" id="PF07993">
    <property type="entry name" value="NAD_binding_4"/>
    <property type="match status" value="1"/>
</dbReference>
<dbReference type="Proteomes" id="UP000087171">
    <property type="component" value="Chromosome Ca1"/>
</dbReference>
<proteinExistence type="inferred from homology"/>
<dbReference type="SUPFAM" id="SSF51735">
    <property type="entry name" value="NAD(P)-binding Rossmann-fold domains"/>
    <property type="match status" value="1"/>
</dbReference>
<comment type="similarity">
    <text evidence="1 4">Belongs to the fatty acyl-CoA reductase family.</text>
</comment>
<dbReference type="CDD" id="cd05236">
    <property type="entry name" value="FAR-N_SDR_e"/>
    <property type="match status" value="1"/>
</dbReference>
<reference evidence="7" key="1">
    <citation type="journal article" date="2013" name="Nat. Biotechnol.">
        <title>Draft genome sequence of chickpea (Cicer arietinum) provides a resource for trait improvement.</title>
        <authorList>
            <person name="Varshney R.K."/>
            <person name="Song C."/>
            <person name="Saxena R.K."/>
            <person name="Azam S."/>
            <person name="Yu S."/>
            <person name="Sharpe A.G."/>
            <person name="Cannon S."/>
            <person name="Baek J."/>
            <person name="Rosen B.D."/>
            <person name="Tar'an B."/>
            <person name="Millan T."/>
            <person name="Zhang X."/>
            <person name="Ramsay L.D."/>
            <person name="Iwata A."/>
            <person name="Wang Y."/>
            <person name="Nelson W."/>
            <person name="Farmer A.D."/>
            <person name="Gaur P.M."/>
            <person name="Soderlund C."/>
            <person name="Penmetsa R.V."/>
            <person name="Xu C."/>
            <person name="Bharti A.K."/>
            <person name="He W."/>
            <person name="Winter P."/>
            <person name="Zhao S."/>
            <person name="Hane J.K."/>
            <person name="Carrasquilla-Garcia N."/>
            <person name="Condie J.A."/>
            <person name="Upadhyaya H.D."/>
            <person name="Luo M.C."/>
            <person name="Thudi M."/>
            <person name="Gowda C.L."/>
            <person name="Singh N.P."/>
            <person name="Lichtenzveig J."/>
            <person name="Gali K.K."/>
            <person name="Rubio J."/>
            <person name="Nadarajan N."/>
            <person name="Dolezel J."/>
            <person name="Bansal K.C."/>
            <person name="Xu X."/>
            <person name="Edwards D."/>
            <person name="Zhang G."/>
            <person name="Kahl G."/>
            <person name="Gil J."/>
            <person name="Singh K.B."/>
            <person name="Datta S.K."/>
            <person name="Jackson S.A."/>
            <person name="Wang J."/>
            <person name="Cook D.R."/>
        </authorList>
    </citation>
    <scope>NUCLEOTIDE SEQUENCE [LARGE SCALE GENOMIC DNA]</scope>
    <source>
        <strain evidence="7">cv. CDC Frontier</strain>
    </source>
</reference>
<protein>
    <recommendedName>
        <fullName evidence="4">Fatty acyl-CoA reductase</fullName>
        <ecNumber evidence="4">1.2.1.84</ecNumber>
    </recommendedName>
</protein>
<dbReference type="PaxDb" id="3827-XP_004487512.1"/>
<keyword evidence="4" id="KW-0521">NADP</keyword>
<dbReference type="InterPro" id="IPR026055">
    <property type="entry name" value="FAR"/>
</dbReference>
<dbReference type="Gene3D" id="3.40.50.720">
    <property type="entry name" value="NAD(P)-binding Rossmann-like Domain"/>
    <property type="match status" value="1"/>
</dbReference>
<reference evidence="8" key="2">
    <citation type="submission" date="2025-08" db="UniProtKB">
        <authorList>
            <consortium name="RefSeq"/>
        </authorList>
    </citation>
    <scope>IDENTIFICATION</scope>
    <source>
        <tissue evidence="8">Etiolated seedlings</tissue>
    </source>
</reference>
<dbReference type="Pfam" id="PF03015">
    <property type="entry name" value="Sterile"/>
    <property type="match status" value="1"/>
</dbReference>
<sequence>MELGSIMQFLEGRTILVTGATGFLAKIFVEKILRVQPKVKKLYLLLRAKDSESATQRLRTEIIGKDLFKLLKENLGTKFDSFVSEKLTVVPGDISQEGLNLKESILEENICNQTDVIINLAATTKFDERYDVALGINTLGAKHVLSFAKKCVKLKVLVHVSTAYVCGERGGLILEDPHPFGVSLNGVHGLDICMEKKLVERKLKQLQAEGATEHDIEVAMKDLGMERANEYGWPNTYVFTKAMGEMLVEASKENMSVVILRPTIVTSTYREPFPGWVEGLRTIDSIIVAYGKGKLTSFMADLDAVFDVIPADMVVNAIIVAMMAHANQASDNHIIYHVGSSVRNPIKYRSLKDYNFRYFTEKPWINKDGKPVKVGKVTVFNNMANFRRYMFIRYVLPLKGLEMANSILCQYFKGISLDLNRKINTVMRLTDLYLPYLFFNGVFDDMNTQKLLLAAKQGGVEMNLFYFDPKIIDWDNYFMNIHIPGIFTYAFK</sequence>
<comment type="function">
    <text evidence="4">Catalyzes the reduction of fatty acyl-CoA to fatty alcohols.</text>
</comment>
<evidence type="ECO:0000259" key="5">
    <source>
        <dbReference type="Pfam" id="PF03015"/>
    </source>
</evidence>
<dbReference type="OrthoDB" id="1898252at2759"/>
<evidence type="ECO:0000313" key="7">
    <source>
        <dbReference type="Proteomes" id="UP000087171"/>
    </source>
</evidence>
<dbReference type="GO" id="GO:0035336">
    <property type="term" value="P:long-chain fatty-acyl-CoA metabolic process"/>
    <property type="evidence" value="ECO:0007669"/>
    <property type="project" value="TreeGrafter"/>
</dbReference>
<dbReference type="InterPro" id="IPR013120">
    <property type="entry name" value="FAR_NAD-bd"/>
</dbReference>
<dbReference type="eggNOG" id="KOG1221">
    <property type="taxonomic scope" value="Eukaryota"/>
</dbReference>
<dbReference type="GO" id="GO:0102965">
    <property type="term" value="F:alcohol-forming long-chain fatty acyl-CoA reductase activity"/>
    <property type="evidence" value="ECO:0007669"/>
    <property type="project" value="UniProtKB-EC"/>
</dbReference>
<dbReference type="EC" id="1.2.1.84" evidence="4"/>
<dbReference type="InterPro" id="IPR033640">
    <property type="entry name" value="FAR_C"/>
</dbReference>
<feature type="domain" description="Fatty acyl-CoA reductase C-terminal" evidence="5">
    <location>
        <begin position="394"/>
        <end position="492"/>
    </location>
</feature>
<dbReference type="CDD" id="cd09071">
    <property type="entry name" value="FAR_C"/>
    <property type="match status" value="1"/>
</dbReference>
<dbReference type="PANTHER" id="PTHR11011:SF108">
    <property type="entry name" value="FATTY ACYL-COA REDUCTASE"/>
    <property type="match status" value="1"/>
</dbReference>
<evidence type="ECO:0000259" key="6">
    <source>
        <dbReference type="Pfam" id="PF07993"/>
    </source>
</evidence>
<keyword evidence="3 4" id="KW-0443">Lipid metabolism</keyword>
<dbReference type="GeneID" id="101510844"/>
<evidence type="ECO:0000313" key="8">
    <source>
        <dbReference type="RefSeq" id="XP_004487512.1"/>
    </source>
</evidence>
<keyword evidence="4" id="KW-0560">Oxidoreductase</keyword>
<comment type="catalytic activity">
    <reaction evidence="4">
        <text>a long-chain fatty acyl-CoA + 2 NADPH + 2 H(+) = a long-chain primary fatty alcohol + 2 NADP(+) + CoA</text>
        <dbReference type="Rhea" id="RHEA:52716"/>
        <dbReference type="ChEBI" id="CHEBI:15378"/>
        <dbReference type="ChEBI" id="CHEBI:57287"/>
        <dbReference type="ChEBI" id="CHEBI:57783"/>
        <dbReference type="ChEBI" id="CHEBI:58349"/>
        <dbReference type="ChEBI" id="CHEBI:77396"/>
        <dbReference type="ChEBI" id="CHEBI:83139"/>
        <dbReference type="EC" id="1.2.1.84"/>
    </reaction>
</comment>
<accession>A0A1S2XD65</accession>
<dbReference type="STRING" id="3827.A0A1S2XD65"/>
<dbReference type="KEGG" id="cam:101510844"/>
<dbReference type="AlphaFoldDB" id="A0A1S2XD65"/>
<evidence type="ECO:0000256" key="1">
    <source>
        <dbReference type="ARBA" id="ARBA00005928"/>
    </source>
</evidence>
<dbReference type="PANTHER" id="PTHR11011">
    <property type="entry name" value="MALE STERILITY PROTEIN 2-RELATED"/>
    <property type="match status" value="1"/>
</dbReference>
<dbReference type="InterPro" id="IPR036291">
    <property type="entry name" value="NAD(P)-bd_dom_sf"/>
</dbReference>
<gene>
    <name evidence="8" type="primary">LOC101510844</name>
</gene>
<name>A0A1S2XD65_CICAR</name>
<evidence type="ECO:0000256" key="2">
    <source>
        <dbReference type="ARBA" id="ARBA00022516"/>
    </source>
</evidence>